<comment type="caution">
    <text evidence="2">The sequence shown here is derived from an EMBL/GenBank/DDBJ whole genome shotgun (WGS) entry which is preliminary data.</text>
</comment>
<evidence type="ECO:0008006" key="4">
    <source>
        <dbReference type="Google" id="ProtNLM"/>
    </source>
</evidence>
<name>A0ABV9EZP2_9SPHN</name>
<evidence type="ECO:0000313" key="3">
    <source>
        <dbReference type="Proteomes" id="UP001595957"/>
    </source>
</evidence>
<feature type="signal peptide" evidence="1">
    <location>
        <begin position="1"/>
        <end position="22"/>
    </location>
</feature>
<dbReference type="EMBL" id="JBHSFZ010000015">
    <property type="protein sequence ID" value="MFC4594403.1"/>
    <property type="molecule type" value="Genomic_DNA"/>
</dbReference>
<dbReference type="RefSeq" id="WP_380804103.1">
    <property type="nucleotide sequence ID" value="NZ_JBHSFZ010000015.1"/>
</dbReference>
<keyword evidence="3" id="KW-1185">Reference proteome</keyword>
<feature type="chain" id="PRO_5045613553" description="Spore coat protein U domain-containing protein" evidence="1">
    <location>
        <begin position="23"/>
        <end position="300"/>
    </location>
</feature>
<reference evidence="3" key="1">
    <citation type="journal article" date="2019" name="Int. J. Syst. Evol. Microbiol.">
        <title>The Global Catalogue of Microorganisms (GCM) 10K type strain sequencing project: providing services to taxonomists for standard genome sequencing and annotation.</title>
        <authorList>
            <consortium name="The Broad Institute Genomics Platform"/>
            <consortium name="The Broad Institute Genome Sequencing Center for Infectious Disease"/>
            <person name="Wu L."/>
            <person name="Ma J."/>
        </authorList>
    </citation>
    <scope>NUCLEOTIDE SEQUENCE [LARGE SCALE GENOMIC DNA]</scope>
    <source>
        <strain evidence="3">NBRC 103632</strain>
    </source>
</reference>
<sequence>MSKWTKLAGVALAFGIAQPAMAANCATVSFSTLSLPEFDPISGTYVQTITANVTSVDNQAGVANFILVDNETGPLQIGLSGPEYNITSSGSTIIFPNGRTIADNHEGAQVNLSNNFGSVPLTLTVTNNSRSDFVGGMGFSEPFKYSIQCYKNATGSGNGVVLKKDENQTGLALPITIKKVASFSTASPQTINFGNFTTLSQQIQIGLKSTSSINVNVQTANINQMVLAGAVSPYPTNSTIPYSMTLNGASVSNGTNLTNQTRAGVAGMNWPLVLSLPSLPTGKIAGSYSDTITLTLTAGI</sequence>
<keyword evidence="1" id="KW-0732">Signal</keyword>
<organism evidence="2 3">
    <name type="scientific">Sphingobium tyrosinilyticum</name>
    <dbReference type="NCBI Taxonomy" id="2715436"/>
    <lineage>
        <taxon>Bacteria</taxon>
        <taxon>Pseudomonadati</taxon>
        <taxon>Pseudomonadota</taxon>
        <taxon>Alphaproteobacteria</taxon>
        <taxon>Sphingomonadales</taxon>
        <taxon>Sphingomonadaceae</taxon>
        <taxon>Sphingobium</taxon>
    </lineage>
</organism>
<evidence type="ECO:0000256" key="1">
    <source>
        <dbReference type="SAM" id="SignalP"/>
    </source>
</evidence>
<evidence type="ECO:0000313" key="2">
    <source>
        <dbReference type="EMBL" id="MFC4594403.1"/>
    </source>
</evidence>
<proteinExistence type="predicted"/>
<gene>
    <name evidence="2" type="ORF">ACFO3E_09390</name>
</gene>
<protein>
    <recommendedName>
        <fullName evidence="4">Spore coat protein U domain-containing protein</fullName>
    </recommendedName>
</protein>
<accession>A0ABV9EZP2</accession>
<dbReference type="Proteomes" id="UP001595957">
    <property type="component" value="Unassembled WGS sequence"/>
</dbReference>